<keyword evidence="1" id="KW-0812">Transmembrane</keyword>
<accession>A0A6A1UXW1</accession>
<keyword evidence="4" id="KW-1185">Reference proteome</keyword>
<dbReference type="GO" id="GO:0004523">
    <property type="term" value="F:RNA-DNA hybrid ribonuclease activity"/>
    <property type="evidence" value="ECO:0007669"/>
    <property type="project" value="InterPro"/>
</dbReference>
<evidence type="ECO:0000313" key="3">
    <source>
        <dbReference type="EMBL" id="KAB1205151.1"/>
    </source>
</evidence>
<feature type="domain" description="RNase H type-1" evidence="2">
    <location>
        <begin position="4"/>
        <end position="66"/>
    </location>
</feature>
<name>A0A6A1UXW1_9ROSI</name>
<evidence type="ECO:0000259" key="2">
    <source>
        <dbReference type="Pfam" id="PF13456"/>
    </source>
</evidence>
<evidence type="ECO:0000256" key="1">
    <source>
        <dbReference type="SAM" id="Phobius"/>
    </source>
</evidence>
<sequence length="224" mass="25194">MVDVVCRNAHGLVLFSWSKRLPPCGSLVGEARAALFAVREASFLSNGSFIFEGDSKLVIDAINSDSGLVDWQIRPLIADSLIFIVYGAFALPGLFFMYGVMPIVLRMNLLSGLLLRTWRGFYPPLASLFRSSPVITPGFPHDVIWEVWCFCSLLRKKKAIEKTKTIYSQSKKLNNLVRSMKALRLHLLVLLVTHILQGCLPFPSNIPHMNLLAIKVYYKELPID</sequence>
<gene>
    <name evidence="3" type="ORF">CJ030_MR7G016795</name>
</gene>
<dbReference type="InterPro" id="IPR002156">
    <property type="entry name" value="RNaseH_domain"/>
</dbReference>
<dbReference type="AlphaFoldDB" id="A0A6A1UXW1"/>
<dbReference type="EMBL" id="RXIC02000025">
    <property type="protein sequence ID" value="KAB1205151.1"/>
    <property type="molecule type" value="Genomic_DNA"/>
</dbReference>
<reference evidence="3 4" key="1">
    <citation type="journal article" date="2019" name="Plant Biotechnol. J.">
        <title>The red bayberry genome and genetic basis of sex determination.</title>
        <authorList>
            <person name="Jia H.M."/>
            <person name="Jia H.J."/>
            <person name="Cai Q.L."/>
            <person name="Wang Y."/>
            <person name="Zhao H.B."/>
            <person name="Yang W.F."/>
            <person name="Wang G.Y."/>
            <person name="Li Y.H."/>
            <person name="Zhan D.L."/>
            <person name="Shen Y.T."/>
            <person name="Niu Q.F."/>
            <person name="Chang L."/>
            <person name="Qiu J."/>
            <person name="Zhao L."/>
            <person name="Xie H.B."/>
            <person name="Fu W.Y."/>
            <person name="Jin J."/>
            <person name="Li X.W."/>
            <person name="Jiao Y."/>
            <person name="Zhou C.C."/>
            <person name="Tu T."/>
            <person name="Chai C.Y."/>
            <person name="Gao J.L."/>
            <person name="Fan L.J."/>
            <person name="van de Weg E."/>
            <person name="Wang J.Y."/>
            <person name="Gao Z.S."/>
        </authorList>
    </citation>
    <scope>NUCLEOTIDE SEQUENCE [LARGE SCALE GENOMIC DNA]</scope>
    <source>
        <tissue evidence="3">Leaves</tissue>
    </source>
</reference>
<dbReference type="OrthoDB" id="1166192at2759"/>
<evidence type="ECO:0000313" key="4">
    <source>
        <dbReference type="Proteomes" id="UP000516437"/>
    </source>
</evidence>
<organism evidence="3 4">
    <name type="scientific">Morella rubra</name>
    <name type="common">Chinese bayberry</name>
    <dbReference type="NCBI Taxonomy" id="262757"/>
    <lineage>
        <taxon>Eukaryota</taxon>
        <taxon>Viridiplantae</taxon>
        <taxon>Streptophyta</taxon>
        <taxon>Embryophyta</taxon>
        <taxon>Tracheophyta</taxon>
        <taxon>Spermatophyta</taxon>
        <taxon>Magnoliopsida</taxon>
        <taxon>eudicotyledons</taxon>
        <taxon>Gunneridae</taxon>
        <taxon>Pentapetalae</taxon>
        <taxon>rosids</taxon>
        <taxon>fabids</taxon>
        <taxon>Fagales</taxon>
        <taxon>Myricaceae</taxon>
        <taxon>Morella</taxon>
    </lineage>
</organism>
<protein>
    <recommendedName>
        <fullName evidence="2">RNase H type-1 domain-containing protein</fullName>
    </recommendedName>
</protein>
<keyword evidence="1" id="KW-0472">Membrane</keyword>
<comment type="caution">
    <text evidence="3">The sequence shown here is derived from an EMBL/GenBank/DDBJ whole genome shotgun (WGS) entry which is preliminary data.</text>
</comment>
<keyword evidence="1" id="KW-1133">Transmembrane helix</keyword>
<dbReference type="Proteomes" id="UP000516437">
    <property type="component" value="Chromosome 7"/>
</dbReference>
<feature type="transmembrane region" description="Helical" evidence="1">
    <location>
        <begin position="81"/>
        <end position="105"/>
    </location>
</feature>
<dbReference type="GO" id="GO:0003676">
    <property type="term" value="F:nucleic acid binding"/>
    <property type="evidence" value="ECO:0007669"/>
    <property type="project" value="InterPro"/>
</dbReference>
<proteinExistence type="predicted"/>
<dbReference type="Pfam" id="PF13456">
    <property type="entry name" value="RVT_3"/>
    <property type="match status" value="1"/>
</dbReference>